<dbReference type="PANTHER" id="PTHR48081">
    <property type="entry name" value="AB HYDROLASE SUPERFAMILY PROTEIN C4A8.06C"/>
    <property type="match status" value="1"/>
</dbReference>
<gene>
    <name evidence="3" type="ORF">EBB79_14425</name>
</gene>
<evidence type="ECO:0000313" key="4">
    <source>
        <dbReference type="Proteomes" id="UP000283063"/>
    </source>
</evidence>
<keyword evidence="1 3" id="KW-0378">Hydrolase</keyword>
<dbReference type="SUPFAM" id="SSF53474">
    <property type="entry name" value="alpha/beta-Hydrolases"/>
    <property type="match status" value="1"/>
</dbReference>
<dbReference type="OrthoDB" id="9806180at2"/>
<feature type="domain" description="Alpha/beta hydrolase fold-3" evidence="2">
    <location>
        <begin position="77"/>
        <end position="276"/>
    </location>
</feature>
<proteinExistence type="predicted"/>
<dbReference type="InterPro" id="IPR029058">
    <property type="entry name" value="AB_hydrolase_fold"/>
</dbReference>
<dbReference type="InterPro" id="IPR013094">
    <property type="entry name" value="AB_hydrolase_3"/>
</dbReference>
<organism evidence="3 4">
    <name type="scientific">Parasedimentitalea marina</name>
    <dbReference type="NCBI Taxonomy" id="2483033"/>
    <lineage>
        <taxon>Bacteria</taxon>
        <taxon>Pseudomonadati</taxon>
        <taxon>Pseudomonadota</taxon>
        <taxon>Alphaproteobacteria</taxon>
        <taxon>Rhodobacterales</taxon>
        <taxon>Paracoccaceae</taxon>
        <taxon>Parasedimentitalea</taxon>
    </lineage>
</organism>
<sequence>MDYEKQIDAETWDFIRKTGESYADGAVALSIDEQRDNYDAMCRDFHVARPAIVQTEDLSANGVPVRHYWAGDPTRTVMYFHGGGFVVGGLDSHDDICAEICAQTGYRVIAVDYRLAPEHKHPASFEDAWTASQWAFERFSSGLVLVGDSAGGNLAASVAHHARGQQTSVLGQVLIYPVLGGDMTTGSYIEHAQAPMLTRDECLYYHQIRSAGPPPQNDPTYAPLQDSDFTDLPPTLVVSADCDPLRDDSRDYRDQLQAAGGQVQLINEPGLVHGYLRARHSVGRARNSFERISVTIEALGQNIWPFD</sequence>
<evidence type="ECO:0000313" key="3">
    <source>
        <dbReference type="EMBL" id="AZV78947.1"/>
    </source>
</evidence>
<evidence type="ECO:0000256" key="1">
    <source>
        <dbReference type="ARBA" id="ARBA00022801"/>
    </source>
</evidence>
<dbReference type="Gene3D" id="3.40.50.1820">
    <property type="entry name" value="alpha/beta hydrolase"/>
    <property type="match status" value="1"/>
</dbReference>
<dbReference type="Proteomes" id="UP000283063">
    <property type="component" value="Chromosome"/>
</dbReference>
<dbReference type="EMBL" id="CP033219">
    <property type="protein sequence ID" value="AZV78947.1"/>
    <property type="molecule type" value="Genomic_DNA"/>
</dbReference>
<evidence type="ECO:0000259" key="2">
    <source>
        <dbReference type="Pfam" id="PF07859"/>
    </source>
</evidence>
<dbReference type="PANTHER" id="PTHR48081:SF8">
    <property type="entry name" value="ALPHA_BETA HYDROLASE FOLD-3 DOMAIN-CONTAINING PROTEIN-RELATED"/>
    <property type="match status" value="1"/>
</dbReference>
<dbReference type="Pfam" id="PF07859">
    <property type="entry name" value="Abhydrolase_3"/>
    <property type="match status" value="1"/>
</dbReference>
<name>A0A3T0N4L6_9RHOB</name>
<protein>
    <submittedName>
        <fullName evidence="3">Alpha/beta hydrolase</fullName>
    </submittedName>
</protein>
<dbReference type="RefSeq" id="WP_127749497.1">
    <property type="nucleotide sequence ID" value="NZ_CP033219.1"/>
</dbReference>
<reference evidence="3 4" key="1">
    <citation type="submission" date="2018-10" db="EMBL/GenBank/DDBJ databases">
        <title>Parasedimentitalea marina sp. nov., a psychrophilic bacterium isolated from deep seawater of the New Britain Trench.</title>
        <authorList>
            <person name="Cao J."/>
        </authorList>
    </citation>
    <scope>NUCLEOTIDE SEQUENCE [LARGE SCALE GENOMIC DNA]</scope>
    <source>
        <strain evidence="3 4">W43</strain>
    </source>
</reference>
<dbReference type="KEGG" id="sedi:EBB79_14425"/>
<accession>A0A3T0N4L6</accession>
<dbReference type="AlphaFoldDB" id="A0A3T0N4L6"/>
<dbReference type="GO" id="GO:0016787">
    <property type="term" value="F:hydrolase activity"/>
    <property type="evidence" value="ECO:0007669"/>
    <property type="project" value="UniProtKB-KW"/>
</dbReference>
<dbReference type="InterPro" id="IPR050300">
    <property type="entry name" value="GDXG_lipolytic_enzyme"/>
</dbReference>
<keyword evidence="4" id="KW-1185">Reference proteome</keyword>